<comment type="caution">
    <text evidence="9">The sequence shown here is derived from an EMBL/GenBank/DDBJ whole genome shotgun (WGS) entry which is preliminary data.</text>
</comment>
<dbReference type="InterPro" id="IPR052571">
    <property type="entry name" value="Mt_RNA_Methyltransferase"/>
</dbReference>
<evidence type="ECO:0000256" key="4">
    <source>
        <dbReference type="ARBA" id="ARBA00023004"/>
    </source>
</evidence>
<dbReference type="Pfam" id="PF09243">
    <property type="entry name" value="Rsm22"/>
    <property type="match status" value="1"/>
</dbReference>
<dbReference type="GO" id="GO:0008168">
    <property type="term" value="F:methyltransferase activity"/>
    <property type="evidence" value="ECO:0007669"/>
    <property type="project" value="InterPro"/>
</dbReference>
<evidence type="ECO:0000256" key="1">
    <source>
        <dbReference type="ARBA" id="ARBA00004173"/>
    </source>
</evidence>
<feature type="compositionally biased region" description="Low complexity" evidence="8">
    <location>
        <begin position="21"/>
        <end position="32"/>
    </location>
</feature>
<evidence type="ECO:0000313" key="10">
    <source>
        <dbReference type="Proteomes" id="UP000683000"/>
    </source>
</evidence>
<evidence type="ECO:0000256" key="3">
    <source>
        <dbReference type="ARBA" id="ARBA00022946"/>
    </source>
</evidence>
<dbReference type="OrthoDB" id="421327at2759"/>
<feature type="compositionally biased region" description="Basic and acidic residues" evidence="8">
    <location>
        <begin position="631"/>
        <end position="651"/>
    </location>
</feature>
<evidence type="ECO:0000256" key="2">
    <source>
        <dbReference type="ARBA" id="ARBA00022723"/>
    </source>
</evidence>
<dbReference type="AlphaFoldDB" id="A0A8I2Z101"/>
<reference evidence="9" key="1">
    <citation type="submission" date="2021-03" db="EMBL/GenBank/DDBJ databases">
        <title>Evolutionary innovations through gain and loss of genes in the ectomycorrhizal Boletales.</title>
        <authorList>
            <person name="Wu G."/>
            <person name="Miyauchi S."/>
            <person name="Morin E."/>
            <person name="Yang Z.-L."/>
            <person name="Xu J."/>
            <person name="Martin F.M."/>
        </authorList>
    </citation>
    <scope>NUCLEOTIDE SEQUENCE</scope>
    <source>
        <strain evidence="9">BR01</strain>
    </source>
</reference>
<evidence type="ECO:0000256" key="5">
    <source>
        <dbReference type="ARBA" id="ARBA00023014"/>
    </source>
</evidence>
<feature type="compositionally biased region" description="Basic and acidic residues" evidence="8">
    <location>
        <begin position="572"/>
        <end position="601"/>
    </location>
</feature>
<keyword evidence="5" id="KW-0411">Iron-sulfur</keyword>
<evidence type="ECO:0000256" key="7">
    <source>
        <dbReference type="ARBA" id="ARBA00045681"/>
    </source>
</evidence>
<keyword evidence="10" id="KW-1185">Reference proteome</keyword>
<dbReference type="Proteomes" id="UP000683000">
    <property type="component" value="Unassembled WGS sequence"/>
</dbReference>
<keyword evidence="6" id="KW-0496">Mitochondrion</keyword>
<dbReference type="InterPro" id="IPR015324">
    <property type="entry name" value="Ribosomal_Rsm22-like"/>
</dbReference>
<organism evidence="9 10">
    <name type="scientific">Boletus reticuloceps</name>
    <dbReference type="NCBI Taxonomy" id="495285"/>
    <lineage>
        <taxon>Eukaryota</taxon>
        <taxon>Fungi</taxon>
        <taxon>Dikarya</taxon>
        <taxon>Basidiomycota</taxon>
        <taxon>Agaricomycotina</taxon>
        <taxon>Agaricomycetes</taxon>
        <taxon>Agaricomycetidae</taxon>
        <taxon>Boletales</taxon>
        <taxon>Boletineae</taxon>
        <taxon>Boletaceae</taxon>
        <taxon>Boletoideae</taxon>
        <taxon>Boletus</taxon>
    </lineage>
</organism>
<sequence>MLAGTRASLRVLSCSTRPGISASSSAAGSHAGPQPKPSVTLDPSLKSLLHGVDSDMSLMSKHKGAEEPISTSVRELEALENDKGGIDIEDYSIEESARRREDRKSPAARFGSDGIGIVVLPSELQRTVTALIEGTNKTLLHSDAKRLFAKQDNAGENWSTAYNVEYKNRRQRYEHSARDATAFASVILPAHYSAIYAVLRHVKHRLGASWNVDRVIDWGSATGSGLWAALNVFQKPSTTPGEEPLLANSTVVTYLGLDQREGLVSIAKQLLQNTELDALSATWRKSFHDEYRVDPAKGHSTIALSAFMLSAQPSPLSRKYMVKEIWDSGAQTIILIDHNSPAGFQNIAEARHLLLDLGRTEIDHPDMMDQPFRGSHVVAPCPHDRPCPLQRSGPLGLVCGFSQRLQRPTFVRRTKHAKQGHEDIGYSYVVIRRGPRPDSTALDARGRPVGRTGGVEREAIERANAGTSVLRELQRAHEHRHDRTKAEPRLESPFDEFDSPSELKEVLRSEAYGWPRLVFPPLKKSGHIIIDACTREGKIMRLTIPKSQGKQAFYDARKSSWGDVFPHLPKNKPIERFQPPDDDARSKQQNIHDAKGSDVGKRSKGRNKRDKTHERSYAVLDEMLWREQKAKWKASRKDPACENDKALRLIDPEGGNVHHY</sequence>
<feature type="region of interest" description="Disordered" evidence="8">
    <location>
        <begin position="564"/>
        <end position="617"/>
    </location>
</feature>
<dbReference type="GO" id="GO:0003735">
    <property type="term" value="F:structural constituent of ribosome"/>
    <property type="evidence" value="ECO:0007669"/>
    <property type="project" value="TreeGrafter"/>
</dbReference>
<dbReference type="EMBL" id="JAGFBS010000002">
    <property type="protein sequence ID" value="KAG6380818.1"/>
    <property type="molecule type" value="Genomic_DNA"/>
</dbReference>
<feature type="region of interest" description="Disordered" evidence="8">
    <location>
        <begin position="631"/>
        <end position="660"/>
    </location>
</feature>
<keyword evidence="2" id="KW-0479">Metal-binding</keyword>
<name>A0A8I2Z101_9AGAM</name>
<protein>
    <submittedName>
        <fullName evidence="9">Mitochondrial small ribosomal subunit Rsm22-domain-containing protein</fullName>
    </submittedName>
</protein>
<dbReference type="GO" id="GO:0006412">
    <property type="term" value="P:translation"/>
    <property type="evidence" value="ECO:0007669"/>
    <property type="project" value="InterPro"/>
</dbReference>
<dbReference type="PANTHER" id="PTHR13184:SF5">
    <property type="entry name" value="METHYLTRANSFERASE-LIKE PROTEIN 17, MITOCHONDRIAL"/>
    <property type="match status" value="1"/>
</dbReference>
<evidence type="ECO:0000256" key="8">
    <source>
        <dbReference type="SAM" id="MobiDB-lite"/>
    </source>
</evidence>
<dbReference type="GO" id="GO:0005763">
    <property type="term" value="C:mitochondrial small ribosomal subunit"/>
    <property type="evidence" value="ECO:0007669"/>
    <property type="project" value="TreeGrafter"/>
</dbReference>
<evidence type="ECO:0000313" key="9">
    <source>
        <dbReference type="EMBL" id="KAG6380818.1"/>
    </source>
</evidence>
<dbReference type="GO" id="GO:0051536">
    <property type="term" value="F:iron-sulfur cluster binding"/>
    <property type="evidence" value="ECO:0007669"/>
    <property type="project" value="UniProtKB-KW"/>
</dbReference>
<keyword evidence="4" id="KW-0408">Iron</keyword>
<comment type="subcellular location">
    <subcellularLocation>
        <location evidence="1">Mitochondrion</location>
    </subcellularLocation>
</comment>
<gene>
    <name evidence="9" type="ORF">JVT61DRAFT_5202</name>
</gene>
<evidence type="ECO:0000256" key="6">
    <source>
        <dbReference type="ARBA" id="ARBA00023128"/>
    </source>
</evidence>
<keyword evidence="3" id="KW-0809">Transit peptide</keyword>
<dbReference type="PANTHER" id="PTHR13184">
    <property type="entry name" value="37S RIBOSOMAL PROTEIN S22"/>
    <property type="match status" value="1"/>
</dbReference>
<comment type="function">
    <text evidence="7">Mitochondrial ribosome (mitoribosome) assembly factor. Binds at the interface of the head and body domains of the mitochondrial small ribosomal subunit (mt-SSU), occluding the mRNA channel and preventing compaction of the head domain towards the body. Probable inactive methyltransferase: retains the characteristic folding and ability to bind S-adenosyl-L-methionine, but it probably lost its methyltransferase activity.</text>
</comment>
<accession>A0A8I2Z101</accession>
<feature type="region of interest" description="Disordered" evidence="8">
    <location>
        <begin position="17"/>
        <end position="44"/>
    </location>
</feature>
<proteinExistence type="predicted"/>
<dbReference type="GO" id="GO:0046872">
    <property type="term" value="F:metal ion binding"/>
    <property type="evidence" value="ECO:0007669"/>
    <property type="project" value="UniProtKB-KW"/>
</dbReference>